<comment type="caution">
    <text evidence="6">The sequence shown here is derived from an EMBL/GenBank/DDBJ whole genome shotgun (WGS) entry which is preliminary data.</text>
</comment>
<feature type="domain" description="Periplasmic binding protein" evidence="5">
    <location>
        <begin position="81"/>
        <end position="348"/>
    </location>
</feature>
<evidence type="ECO:0000256" key="3">
    <source>
        <dbReference type="ARBA" id="ARBA00022729"/>
    </source>
</evidence>
<dbReference type="Pfam" id="PF13407">
    <property type="entry name" value="Peripla_BP_4"/>
    <property type="match status" value="1"/>
</dbReference>
<dbReference type="InterPro" id="IPR028082">
    <property type="entry name" value="Peripla_BP_I"/>
</dbReference>
<dbReference type="PANTHER" id="PTHR46847">
    <property type="entry name" value="D-ALLOSE-BINDING PERIPLASMIC PROTEIN-RELATED"/>
    <property type="match status" value="1"/>
</dbReference>
<evidence type="ECO:0000313" key="7">
    <source>
        <dbReference type="Proteomes" id="UP000050564"/>
    </source>
</evidence>
<dbReference type="AlphaFoldDB" id="A0A0P9LSP2"/>
<dbReference type="SUPFAM" id="SSF53822">
    <property type="entry name" value="Periplasmic binding protein-like I"/>
    <property type="match status" value="1"/>
</dbReference>
<dbReference type="InterPro" id="IPR025997">
    <property type="entry name" value="SBP_2_dom"/>
</dbReference>
<proteinExistence type="inferred from homology"/>
<dbReference type="Gene3D" id="3.40.50.2300">
    <property type="match status" value="2"/>
</dbReference>
<dbReference type="EMBL" id="LJPX01000156">
    <property type="protein sequence ID" value="KPW78360.1"/>
    <property type="molecule type" value="Genomic_DNA"/>
</dbReference>
<evidence type="ECO:0000256" key="4">
    <source>
        <dbReference type="SAM" id="MobiDB-lite"/>
    </source>
</evidence>
<dbReference type="PATRIC" id="fig|86840.3.peg.1673"/>
<comment type="similarity">
    <text evidence="2">Belongs to the bacterial solute-binding protein 2 family.</text>
</comment>
<reference evidence="6 7" key="1">
    <citation type="submission" date="2015-09" db="EMBL/GenBank/DDBJ databases">
        <title>Genome announcement of multiple Pseudomonas syringae strains.</title>
        <authorList>
            <person name="Thakur S."/>
            <person name="Wang P.W."/>
            <person name="Gong Y."/>
            <person name="Weir B.S."/>
            <person name="Guttman D.S."/>
        </authorList>
    </citation>
    <scope>NUCLEOTIDE SEQUENCE [LARGE SCALE GENOMIC DNA]</scope>
    <source>
        <strain evidence="6 7">ICMP2823</strain>
    </source>
</reference>
<dbReference type="GO" id="GO:0030246">
    <property type="term" value="F:carbohydrate binding"/>
    <property type="evidence" value="ECO:0007669"/>
    <property type="project" value="UniProtKB-ARBA"/>
</dbReference>
<evidence type="ECO:0000256" key="1">
    <source>
        <dbReference type="ARBA" id="ARBA00004196"/>
    </source>
</evidence>
<keyword evidence="3" id="KW-0732">Signal</keyword>
<name>A0A0P9LSP2_PSECA</name>
<dbReference type="Proteomes" id="UP000050564">
    <property type="component" value="Unassembled WGS sequence"/>
</dbReference>
<organism evidence="6 7">
    <name type="scientific">Pseudomonas cannabina</name>
    <dbReference type="NCBI Taxonomy" id="86840"/>
    <lineage>
        <taxon>Bacteria</taxon>
        <taxon>Pseudomonadati</taxon>
        <taxon>Pseudomonadota</taxon>
        <taxon>Gammaproteobacteria</taxon>
        <taxon>Pseudomonadales</taxon>
        <taxon>Pseudomonadaceae</taxon>
        <taxon>Pseudomonas</taxon>
    </lineage>
</organism>
<evidence type="ECO:0000256" key="2">
    <source>
        <dbReference type="ARBA" id="ARBA00007639"/>
    </source>
</evidence>
<dbReference type="CDD" id="cd06324">
    <property type="entry name" value="PBP1_ABC_sugar_binding-like"/>
    <property type="match status" value="1"/>
</dbReference>
<evidence type="ECO:0000259" key="5">
    <source>
        <dbReference type="Pfam" id="PF13407"/>
    </source>
</evidence>
<dbReference type="PANTHER" id="PTHR46847:SF2">
    <property type="entry name" value="ABC TRANSPORTER SUGAR-BINDING PROTEIN"/>
    <property type="match status" value="1"/>
</dbReference>
<protein>
    <submittedName>
        <fullName evidence="6">Periplasmic sugar-binding domain protein</fullName>
    </submittedName>
</protein>
<comment type="subcellular location">
    <subcellularLocation>
        <location evidence="1">Cell envelope</location>
    </subcellularLocation>
</comment>
<accession>A0A0P9LSP2</accession>
<dbReference type="GO" id="GO:0055085">
    <property type="term" value="P:transmembrane transport"/>
    <property type="evidence" value="ECO:0007669"/>
    <property type="project" value="UniProtKB-ARBA"/>
</dbReference>
<feature type="region of interest" description="Disordered" evidence="4">
    <location>
        <begin position="398"/>
        <end position="421"/>
    </location>
</feature>
<gene>
    <name evidence="6" type="ORF">ALO81_101570</name>
</gene>
<dbReference type="GO" id="GO:0030313">
    <property type="term" value="C:cell envelope"/>
    <property type="evidence" value="ECO:0007669"/>
    <property type="project" value="UniProtKB-SubCell"/>
</dbReference>
<sequence>MGYSFHCHSGRCRRAVLGQQPVTFRIKICPCLQNLAGAADSSPVKRLIAGVSRLNGMKACLRWLIVLGWLWSATSGAASVVFISPGSETDGYWQSYSRVMQTAALTTGMSLKILYTDRDTRTLIAMARKTLQGDERPDYLLFSNELNVAPEILRLSIGSGVKLFAVNNTLTADQMRILGDLQVRYPDFIGSLVGNDEEGGYLTAKRLISLAPRSTEGATVEMLAFSGTNTTAVSLLREKGMLRAVAEHPDVHLRQIVLSGWRRDRALEQARVLFKRHPDIRLVWAANELMAFGAMEALRERGGLPGRDMVFSAINGTALSLQAQLNGSLSVVATGHFTLGGWAIILLHRYDATQLHARQPLGARTIDVVHLVEPQDTQRFLEAARNERYQLDTRAFDAQASGEKSPFSLKGMLPPAAQGSQ</sequence>
<evidence type="ECO:0000313" key="6">
    <source>
        <dbReference type="EMBL" id="KPW78360.1"/>
    </source>
</evidence>